<gene>
    <name evidence="1" type="ORF">BHS09_10050</name>
</gene>
<organism evidence="1 2">
    <name type="scientific">Myxococcus xanthus</name>
    <dbReference type="NCBI Taxonomy" id="34"/>
    <lineage>
        <taxon>Bacteria</taxon>
        <taxon>Pseudomonadati</taxon>
        <taxon>Myxococcota</taxon>
        <taxon>Myxococcia</taxon>
        <taxon>Myxococcales</taxon>
        <taxon>Cystobacterineae</taxon>
        <taxon>Myxococcaceae</taxon>
        <taxon>Myxococcus</taxon>
    </lineage>
</organism>
<evidence type="ECO:0000313" key="1">
    <source>
        <dbReference type="EMBL" id="QDE67304.1"/>
    </source>
</evidence>
<dbReference type="AlphaFoldDB" id="A0AAE6FYF7"/>
<dbReference type="SUPFAM" id="SSF101898">
    <property type="entry name" value="NHL repeat"/>
    <property type="match status" value="1"/>
</dbReference>
<sequence length="403" mass="43295">MAADVAHDGDGNFFIAAAFEGKLSDAKGTLGKSTTRASILAKYRPNGQRVWARTVPAQVRALATNRARHVLVTGTFEGSIDLGGGPLTVGEFLAGVFLAAFDASGRHVWSVAYPLEFFSFFGARKMLTDSHGNIAVTGVLRGAIYFDTEGVVADSAPVLLRFSPTGSYQWSYVESPYFGQSGGVATDEDDNLYMAGTIITDLYPPLDVIPFVNKFSPAGTRLWQRQLDTTLGYAQSVGVHGNRVVLTGTFMSPLSFGGQTFFPQHSQDGFVVALTRANEARWAKQLGREVLDISLDHRDDLVVVGRYEDGDDLGLGPLCGVPGSDTNLFAAKYDRVDGHPRWTRGFPMAHPPDVSTAIDRYRVSVDEAGASVFLGGLIAPLDVGPKTLVPSGVRDLFLLGLKP</sequence>
<name>A0AAE6FYF7_MYXXA</name>
<dbReference type="RefSeq" id="WP_140797781.1">
    <property type="nucleotide sequence ID" value="NZ_CP017173.1"/>
</dbReference>
<dbReference type="Proteomes" id="UP000320179">
    <property type="component" value="Chromosome"/>
</dbReference>
<reference evidence="1 2" key="1">
    <citation type="journal article" date="2019" name="Science">
        <title>Social genes are selection hotspots in kin groups of a soil microbe.</title>
        <authorList>
            <person name="Wielgoss S."/>
            <person name="Wolfensberger R."/>
            <person name="Sun L."/>
            <person name="Fiegna F."/>
            <person name="Velicer G.J."/>
        </authorList>
    </citation>
    <scope>NUCLEOTIDE SEQUENCE [LARGE SCALE GENOMIC DNA]</scope>
    <source>
        <strain evidence="1 2">MC3.5.9c15</strain>
    </source>
</reference>
<proteinExistence type="predicted"/>
<evidence type="ECO:0000313" key="2">
    <source>
        <dbReference type="Proteomes" id="UP000320179"/>
    </source>
</evidence>
<accession>A0AAE6FYF7</accession>
<dbReference type="EMBL" id="CP017174">
    <property type="protein sequence ID" value="QDE67304.1"/>
    <property type="molecule type" value="Genomic_DNA"/>
</dbReference>
<protein>
    <submittedName>
        <fullName evidence="1">Uncharacterized protein</fullName>
    </submittedName>
</protein>